<feature type="non-terminal residue" evidence="1">
    <location>
        <position position="328"/>
    </location>
</feature>
<evidence type="ECO:0000313" key="1">
    <source>
        <dbReference type="EMBL" id="CAG8569173.1"/>
    </source>
</evidence>
<name>A0A9N9BM64_9GLOM</name>
<dbReference type="Proteomes" id="UP000789759">
    <property type="component" value="Unassembled WGS sequence"/>
</dbReference>
<dbReference type="EMBL" id="CAJVQA010003201">
    <property type="protein sequence ID" value="CAG8569173.1"/>
    <property type="molecule type" value="Genomic_DNA"/>
</dbReference>
<evidence type="ECO:0000313" key="2">
    <source>
        <dbReference type="Proteomes" id="UP000789759"/>
    </source>
</evidence>
<keyword evidence="2" id="KW-1185">Reference proteome</keyword>
<organism evidence="1 2">
    <name type="scientific">Cetraspora pellucida</name>
    <dbReference type="NCBI Taxonomy" id="1433469"/>
    <lineage>
        <taxon>Eukaryota</taxon>
        <taxon>Fungi</taxon>
        <taxon>Fungi incertae sedis</taxon>
        <taxon>Mucoromycota</taxon>
        <taxon>Glomeromycotina</taxon>
        <taxon>Glomeromycetes</taxon>
        <taxon>Diversisporales</taxon>
        <taxon>Gigasporaceae</taxon>
        <taxon>Cetraspora</taxon>
    </lineage>
</organism>
<gene>
    <name evidence="1" type="ORF">CPELLU_LOCUS5570</name>
</gene>
<sequence length="328" mass="37071">MHSDLYSFKAATNKLDSKISIAGFDKTYIYKSPNTKYQQFTNAFVYHFIVENENLIPSRLYICDTAAKESTVLSQKTNIPKITISSSHAVTAILTEKEIWNNALAQKWAACSIEAAETKIKELEQSKCHSKKVKALEKQQEVVWYNKYGRPSYLLQNSDLLEHIHNSIEYGSANTQRCKEAIKVAVAEVSCDEIKYHSDGYYCLASVKSIRQFVQTFADLSVIISQDDKMKIGLGIAAVGRTFHILQSSSQPVQLPDHDFVHESSQKLIPSLIGTSSITHMKDLFSLVLDNQYSEILKINSEIKLIWVLLVDRQSKYNSVKRGMATLS</sequence>
<proteinExistence type="predicted"/>
<dbReference type="AlphaFoldDB" id="A0A9N9BM64"/>
<dbReference type="OrthoDB" id="2413945at2759"/>
<reference evidence="1" key="1">
    <citation type="submission" date="2021-06" db="EMBL/GenBank/DDBJ databases">
        <authorList>
            <person name="Kallberg Y."/>
            <person name="Tangrot J."/>
            <person name="Rosling A."/>
        </authorList>
    </citation>
    <scope>NUCLEOTIDE SEQUENCE</scope>
    <source>
        <strain evidence="1">FL966</strain>
    </source>
</reference>
<accession>A0A9N9BM64</accession>
<comment type="caution">
    <text evidence="1">The sequence shown here is derived from an EMBL/GenBank/DDBJ whole genome shotgun (WGS) entry which is preliminary data.</text>
</comment>
<protein>
    <submittedName>
        <fullName evidence="1">16336_t:CDS:1</fullName>
    </submittedName>
</protein>